<keyword evidence="1" id="KW-0732">Signal</keyword>
<dbReference type="Gene3D" id="3.40.30.10">
    <property type="entry name" value="Glutaredoxin"/>
    <property type="match status" value="1"/>
</dbReference>
<evidence type="ECO:0000313" key="2">
    <source>
        <dbReference type="EMBL" id="MDO2409675.1"/>
    </source>
</evidence>
<gene>
    <name evidence="2" type="ORF">Q2362_06130</name>
</gene>
<evidence type="ECO:0000313" key="3">
    <source>
        <dbReference type="Proteomes" id="UP001171111"/>
    </source>
</evidence>
<dbReference type="RefSeq" id="WP_302244483.1">
    <property type="nucleotide sequence ID" value="NZ_JAULJQ010000006.1"/>
</dbReference>
<keyword evidence="3" id="KW-1185">Reference proteome</keyword>
<feature type="signal peptide" evidence="1">
    <location>
        <begin position="1"/>
        <end position="20"/>
    </location>
</feature>
<dbReference type="EMBL" id="JAULJQ010000006">
    <property type="protein sequence ID" value="MDO2409675.1"/>
    <property type="molecule type" value="Genomic_DNA"/>
</dbReference>
<dbReference type="Proteomes" id="UP001171111">
    <property type="component" value="Unassembled WGS sequence"/>
</dbReference>
<dbReference type="PANTHER" id="PTHR35891:SF3">
    <property type="entry name" value="THIOL:DISULFIDE INTERCHANGE PROTEIN DSBL"/>
    <property type="match status" value="1"/>
</dbReference>
<feature type="chain" id="PRO_5046156070" description="Protein disulfide oxidoreductase" evidence="1">
    <location>
        <begin position="21"/>
        <end position="213"/>
    </location>
</feature>
<name>A0ABT8T8V3_9BACT</name>
<organism evidence="2 3">
    <name type="scientific">Campylobacter magnus</name>
    <dbReference type="NCBI Taxonomy" id="3026462"/>
    <lineage>
        <taxon>Bacteria</taxon>
        <taxon>Pseudomonadati</taxon>
        <taxon>Campylobacterota</taxon>
        <taxon>Epsilonproteobacteria</taxon>
        <taxon>Campylobacterales</taxon>
        <taxon>Campylobacteraceae</taxon>
        <taxon>Campylobacter</taxon>
    </lineage>
</organism>
<protein>
    <recommendedName>
        <fullName evidence="4">Protein disulfide oxidoreductase</fullName>
    </recommendedName>
</protein>
<sequence>MKKIFFALIASFALSSAVFGAKYKELPETIQFQNAHGSVIEVFSYGCIHCYNHHKAHTLANAKKLGASVEVWQVEQMAPFGADFAKILAFAGAIDTKNEAAITDEGSVTKSIMDAYFEATFVLRASFKSAGEFYAPALAIFEKAGHIVSINDIQNYSQSDAGKAYLARSAQGLEVAKIVGTPAFVVNGKYVLENSQIKSEEDFTNIVKELLAK</sequence>
<comment type="caution">
    <text evidence="2">The sequence shown here is derived from an EMBL/GenBank/DDBJ whole genome shotgun (WGS) entry which is preliminary data.</text>
</comment>
<dbReference type="SUPFAM" id="SSF52833">
    <property type="entry name" value="Thioredoxin-like"/>
    <property type="match status" value="1"/>
</dbReference>
<evidence type="ECO:0008006" key="4">
    <source>
        <dbReference type="Google" id="ProtNLM"/>
    </source>
</evidence>
<evidence type="ECO:0000256" key="1">
    <source>
        <dbReference type="SAM" id="SignalP"/>
    </source>
</evidence>
<proteinExistence type="predicted"/>
<accession>A0ABT8T8V3</accession>
<reference evidence="2 3" key="1">
    <citation type="submission" date="2023-06" db="EMBL/GenBank/DDBJ databases">
        <title>Campylobacter magnum sp. nov., isolated from cecal contents of domestic pigs (Sus scrofa domesticus).</title>
        <authorList>
            <person name="Papic B."/>
            <person name="Gruntar I."/>
        </authorList>
    </citation>
    <scope>NUCLEOTIDE SEQUENCE [LARGE SCALE GENOMIC DNA]</scope>
    <source>
        <strain evidence="3">34484-21</strain>
    </source>
</reference>
<dbReference type="PANTHER" id="PTHR35891">
    <property type="entry name" value="THIOL:DISULFIDE INTERCHANGE PROTEIN DSBA"/>
    <property type="match status" value="1"/>
</dbReference>
<dbReference type="InterPro" id="IPR050824">
    <property type="entry name" value="Thiol_disulfide_DsbA"/>
</dbReference>
<dbReference type="InterPro" id="IPR036249">
    <property type="entry name" value="Thioredoxin-like_sf"/>
</dbReference>